<gene>
    <name evidence="1" type="ORF">FKG95_23225</name>
</gene>
<evidence type="ECO:0000313" key="1">
    <source>
        <dbReference type="EMBL" id="TQV75825.1"/>
    </source>
</evidence>
<dbReference type="RefSeq" id="WP_142898812.1">
    <property type="nucleotide sequence ID" value="NZ_ML660060.1"/>
</dbReference>
<accession>A0A545TF60</accession>
<reference evidence="1 2" key="1">
    <citation type="submission" date="2019-06" db="EMBL/GenBank/DDBJ databases">
        <title>Whole genome sequence for Rhodospirillaceae sp. R148.</title>
        <authorList>
            <person name="Wang G."/>
        </authorList>
    </citation>
    <scope>NUCLEOTIDE SEQUENCE [LARGE SCALE GENOMIC DNA]</scope>
    <source>
        <strain evidence="1 2">R148</strain>
    </source>
</reference>
<name>A0A545TF60_9PROT</name>
<comment type="caution">
    <text evidence="1">The sequence shown here is derived from an EMBL/GenBank/DDBJ whole genome shotgun (WGS) entry which is preliminary data.</text>
</comment>
<sequence>MNSGDQLFGTRAAVQIRYDGSLKKLTSKLSDELFHAAFHFETDMDPPHVEFAMCEALGFEMWLNHSERTSGYNYELRMETCHCDPEIMSDRMLDISPWLARYVREIGGIDAVVSA</sequence>
<dbReference type="Proteomes" id="UP000315252">
    <property type="component" value="Unassembled WGS sequence"/>
</dbReference>
<dbReference type="EMBL" id="VHSH01000009">
    <property type="protein sequence ID" value="TQV75825.1"/>
    <property type="molecule type" value="Genomic_DNA"/>
</dbReference>
<organism evidence="1 2">
    <name type="scientific">Denitrobaculum tricleocarpae</name>
    <dbReference type="NCBI Taxonomy" id="2591009"/>
    <lineage>
        <taxon>Bacteria</taxon>
        <taxon>Pseudomonadati</taxon>
        <taxon>Pseudomonadota</taxon>
        <taxon>Alphaproteobacteria</taxon>
        <taxon>Rhodospirillales</taxon>
        <taxon>Rhodospirillaceae</taxon>
        <taxon>Denitrobaculum</taxon>
    </lineage>
</organism>
<keyword evidence="2" id="KW-1185">Reference proteome</keyword>
<protein>
    <submittedName>
        <fullName evidence="1">Uncharacterized protein</fullName>
    </submittedName>
</protein>
<dbReference type="AlphaFoldDB" id="A0A545TF60"/>
<evidence type="ECO:0000313" key="2">
    <source>
        <dbReference type="Proteomes" id="UP000315252"/>
    </source>
</evidence>
<proteinExistence type="predicted"/>
<dbReference type="OrthoDB" id="1493823at2"/>